<dbReference type="PANTHER" id="PTHR44329:SF289">
    <property type="entry name" value="SERINE_THREONINE-PROTEIN KINASE VIK"/>
    <property type="match status" value="1"/>
</dbReference>
<reference evidence="4" key="1">
    <citation type="submission" date="2024-02" db="UniProtKB">
        <authorList>
            <consortium name="WormBaseParasite"/>
        </authorList>
    </citation>
    <scope>IDENTIFICATION</scope>
</reference>
<feature type="compositionally biased region" description="Polar residues" evidence="1">
    <location>
        <begin position="376"/>
        <end position="392"/>
    </location>
</feature>
<organism evidence="3 4">
    <name type="scientific">Mesorhabditis belari</name>
    <dbReference type="NCBI Taxonomy" id="2138241"/>
    <lineage>
        <taxon>Eukaryota</taxon>
        <taxon>Metazoa</taxon>
        <taxon>Ecdysozoa</taxon>
        <taxon>Nematoda</taxon>
        <taxon>Chromadorea</taxon>
        <taxon>Rhabditida</taxon>
        <taxon>Rhabditina</taxon>
        <taxon>Rhabditomorpha</taxon>
        <taxon>Rhabditoidea</taxon>
        <taxon>Rhabditidae</taxon>
        <taxon>Mesorhabditinae</taxon>
        <taxon>Mesorhabditis</taxon>
    </lineage>
</organism>
<dbReference type="PROSITE" id="PS50011">
    <property type="entry name" value="PROTEIN_KINASE_DOM"/>
    <property type="match status" value="1"/>
</dbReference>
<dbReference type="Proteomes" id="UP000887575">
    <property type="component" value="Unassembled WGS sequence"/>
</dbReference>
<dbReference type="Gene3D" id="1.10.510.10">
    <property type="entry name" value="Transferase(Phosphotransferase) domain 1"/>
    <property type="match status" value="1"/>
</dbReference>
<evidence type="ECO:0000259" key="2">
    <source>
        <dbReference type="PROSITE" id="PS50011"/>
    </source>
</evidence>
<name>A0AAF3F7N4_9BILA</name>
<dbReference type="AlphaFoldDB" id="A0AAF3F7N4"/>
<dbReference type="SUPFAM" id="SSF56112">
    <property type="entry name" value="Protein kinase-like (PK-like)"/>
    <property type="match status" value="1"/>
</dbReference>
<evidence type="ECO:0000313" key="3">
    <source>
        <dbReference type="Proteomes" id="UP000887575"/>
    </source>
</evidence>
<proteinExistence type="predicted"/>
<feature type="compositionally biased region" description="Low complexity" evidence="1">
    <location>
        <begin position="406"/>
        <end position="444"/>
    </location>
</feature>
<accession>A0AAF3F7N4</accession>
<dbReference type="Pfam" id="PF00069">
    <property type="entry name" value="Pkinase"/>
    <property type="match status" value="1"/>
</dbReference>
<dbReference type="WBParaSite" id="MBELARI_LOCUS283">
    <property type="protein sequence ID" value="MBELARI_LOCUS283"/>
    <property type="gene ID" value="MBELARI_LOCUS283"/>
</dbReference>
<evidence type="ECO:0000256" key="1">
    <source>
        <dbReference type="SAM" id="MobiDB-lite"/>
    </source>
</evidence>
<feature type="region of interest" description="Disordered" evidence="1">
    <location>
        <begin position="337"/>
        <end position="489"/>
    </location>
</feature>
<feature type="compositionally biased region" description="Basic and acidic residues" evidence="1">
    <location>
        <begin position="360"/>
        <end position="371"/>
    </location>
</feature>
<dbReference type="InterPro" id="IPR000719">
    <property type="entry name" value="Prot_kinase_dom"/>
</dbReference>
<keyword evidence="3" id="KW-1185">Reference proteome</keyword>
<dbReference type="GO" id="GO:0004674">
    <property type="term" value="F:protein serine/threonine kinase activity"/>
    <property type="evidence" value="ECO:0007669"/>
    <property type="project" value="TreeGrafter"/>
</dbReference>
<dbReference type="PANTHER" id="PTHR44329">
    <property type="entry name" value="SERINE/THREONINE-PROTEIN KINASE TNNI3K-RELATED"/>
    <property type="match status" value="1"/>
</dbReference>
<feature type="domain" description="Protein kinase" evidence="2">
    <location>
        <begin position="44"/>
        <end position="307"/>
    </location>
</feature>
<dbReference type="InterPro" id="IPR051681">
    <property type="entry name" value="Ser/Thr_Kinases-Pseudokinases"/>
</dbReference>
<dbReference type="GO" id="GO:0005524">
    <property type="term" value="F:ATP binding"/>
    <property type="evidence" value="ECO:0007669"/>
    <property type="project" value="InterPro"/>
</dbReference>
<sequence length="631" mass="73366">MSDRLRDGQEKAYQIKIDATSGTNDNYSLNGQGIAFQCFKEKNIEEKKQLAGGGFANTYVCRFKNSRFLVVLKEPKRSDSHDHCEMMRNEYRKHLYAGAAHQNIVRALGKMEYEDGKNLGMVLEYVPEGTMENVISLWDGKKTRICIYSVHHIIAWMNDIVSALVYMHSNELAHLDLTANNILMPDNWRKAIIADFGISKLRGRRYPMEKSGKHNHHTECPSDYAAPEVKNGNGEYKSDVYSLAILLWKLVYRQHRAFPPERLNPLNRPECPDLIPELESILKNCWAHDPKNRWTSGVLYQKVHDFMENLFPDTNDKPRNEIIDRFDLKAPEWRSDYIDADPRGTRKSHKIHPRENSYAPRREEQRFEIRPEYLLQQYQQRNDQDDTNTYQSWKGDKRAANFPSNSSISVSRSDSSIATSSSSSTNFSQMMSSSESEMSGMSSYGEEEEEGEEGEEEEEEDDETIGSSEEITEEEDGKEEEMRRMNGGEKRNLKLPNLLNEQYYLRAFPILPQKTPTNPLVEFTVQHVNDLALNIAAIGNVRGIYLSLLTGMNERKSEHDSYLTRIFKPDRQKEVFLHMMKWNAKRDLLAALYEYKECKRFQLVTARVNFRPEQRDNQKKLLRKGGFRFEV</sequence>
<feature type="compositionally biased region" description="Basic and acidic residues" evidence="1">
    <location>
        <begin position="480"/>
        <end position="489"/>
    </location>
</feature>
<protein>
    <recommendedName>
        <fullName evidence="2">Protein kinase domain-containing protein</fullName>
    </recommendedName>
</protein>
<feature type="compositionally biased region" description="Acidic residues" evidence="1">
    <location>
        <begin position="445"/>
        <end position="479"/>
    </location>
</feature>
<evidence type="ECO:0000313" key="4">
    <source>
        <dbReference type="WBParaSite" id="MBELARI_LOCUS283"/>
    </source>
</evidence>
<dbReference type="CDD" id="cd00180">
    <property type="entry name" value="PKc"/>
    <property type="match status" value="1"/>
</dbReference>
<dbReference type="InterPro" id="IPR011009">
    <property type="entry name" value="Kinase-like_dom_sf"/>
</dbReference>